<proteinExistence type="predicted"/>
<dbReference type="KEGG" id="aluc:AKAW2_31489S"/>
<dbReference type="AlphaFoldDB" id="A0A7R7W885"/>
<reference evidence="1" key="2">
    <citation type="submission" date="2021-02" db="EMBL/GenBank/DDBJ databases">
        <title>Aspergillus luchuensis mut. kawachii IFO 4304 genome sequence.</title>
        <authorList>
            <person name="Mori K."/>
            <person name="Kadooka C."/>
            <person name="Goto M."/>
            <person name="Futagami T."/>
        </authorList>
    </citation>
    <scope>NUCLEOTIDE SEQUENCE</scope>
    <source>
        <strain evidence="1">IFO 4308</strain>
    </source>
</reference>
<dbReference type="RefSeq" id="XP_041541936.1">
    <property type="nucleotide sequence ID" value="XM_041688120.1"/>
</dbReference>
<dbReference type="EMBL" id="AP024427">
    <property type="protein sequence ID" value="BCR98231.1"/>
    <property type="molecule type" value="Genomic_DNA"/>
</dbReference>
<evidence type="ECO:0000313" key="1">
    <source>
        <dbReference type="EMBL" id="BCR98170.1"/>
    </source>
</evidence>
<accession>A0A7R7W885</accession>
<evidence type="ECO:0000313" key="3">
    <source>
        <dbReference type="Proteomes" id="UP000661280"/>
    </source>
</evidence>
<sequence length="186" mass="21675">MDVYLEGAFVMETLSSVMETVQLETPVVPHLQYLRIMGHIQTPFGARYRVLCSVRNAKAPLTYVSEYRSISHQSRQRSRSCRFERELHSFQIPALMICEYHTALRRRQARYQTLRPRQLPECGASQLSGNMRPDLLPDIRELTWPASWRAPREPSCRRAGTYSRRHHVGLRSIPGLQHCGRDNMPR</sequence>
<keyword evidence="3" id="KW-1185">Reference proteome</keyword>
<evidence type="ECO:0000313" key="2">
    <source>
        <dbReference type="EMBL" id="BCR98231.1"/>
    </source>
</evidence>
<protein>
    <submittedName>
        <fullName evidence="1">Uncharacterized protein</fullName>
    </submittedName>
</protein>
<dbReference type="EMBL" id="AP024427">
    <property type="protein sequence ID" value="BCR98170.1"/>
    <property type="molecule type" value="Genomic_DNA"/>
</dbReference>
<organism evidence="1 3">
    <name type="scientific">Aspergillus kawachii</name>
    <name type="common">White koji mold</name>
    <name type="synonym">Aspergillus awamori var. kawachi</name>
    <dbReference type="NCBI Taxonomy" id="1069201"/>
    <lineage>
        <taxon>Eukaryota</taxon>
        <taxon>Fungi</taxon>
        <taxon>Dikarya</taxon>
        <taxon>Ascomycota</taxon>
        <taxon>Pezizomycotina</taxon>
        <taxon>Eurotiomycetes</taxon>
        <taxon>Eurotiomycetidae</taxon>
        <taxon>Eurotiales</taxon>
        <taxon>Aspergillaceae</taxon>
        <taxon>Aspergillus</taxon>
        <taxon>Aspergillus subgen. Circumdati</taxon>
    </lineage>
</organism>
<name>A0A7R7W885_ASPKA</name>
<reference evidence="1" key="1">
    <citation type="submission" date="2021-01" db="EMBL/GenBank/DDBJ databases">
        <authorList>
            <consortium name="Aspergillus luchuensis mut. kawachii IFO 4304 genome sequencing consortium"/>
            <person name="Kazuki M."/>
            <person name="Futagami T."/>
        </authorList>
    </citation>
    <scope>NUCLEOTIDE SEQUENCE</scope>
    <source>
        <strain evidence="1">IFO 4308</strain>
    </source>
</reference>
<dbReference type="Proteomes" id="UP000661280">
    <property type="component" value="Chromosome 3"/>
</dbReference>
<dbReference type="GeneID" id="64959495"/>
<dbReference type="OrthoDB" id="4512288at2759"/>
<gene>
    <name evidence="1" type="ORF">AKAW2_31489S</name>
    <name evidence="2" type="ORF">AKAW2_31550A</name>
</gene>